<feature type="compositionally biased region" description="Acidic residues" evidence="6">
    <location>
        <begin position="687"/>
        <end position="697"/>
    </location>
</feature>
<feature type="compositionally biased region" description="Polar residues" evidence="6">
    <location>
        <begin position="148"/>
        <end position="165"/>
    </location>
</feature>
<feature type="compositionally biased region" description="Basic and acidic residues" evidence="6">
    <location>
        <begin position="548"/>
        <end position="571"/>
    </location>
</feature>
<dbReference type="Gene3D" id="3.30.160.60">
    <property type="entry name" value="Classic Zinc Finger"/>
    <property type="match status" value="1"/>
</dbReference>
<feature type="compositionally biased region" description="Basic and acidic residues" evidence="6">
    <location>
        <begin position="9"/>
        <end position="19"/>
    </location>
</feature>
<feature type="region of interest" description="Disordered" evidence="6">
    <location>
        <begin position="1149"/>
        <end position="1300"/>
    </location>
</feature>
<feature type="compositionally biased region" description="Basic and acidic residues" evidence="6">
    <location>
        <begin position="610"/>
        <end position="626"/>
    </location>
</feature>
<feature type="region of interest" description="Disordered" evidence="6">
    <location>
        <begin position="1"/>
        <end position="129"/>
    </location>
</feature>
<evidence type="ECO:0000259" key="7">
    <source>
        <dbReference type="PROSITE" id="PS50157"/>
    </source>
</evidence>
<dbReference type="InterPro" id="IPR036236">
    <property type="entry name" value="Znf_C2H2_sf"/>
</dbReference>
<dbReference type="EMBL" id="GEBQ01019125">
    <property type="protein sequence ID" value="JAT20852.1"/>
    <property type="molecule type" value="Transcribed_RNA"/>
</dbReference>
<organism evidence="8">
    <name type="scientific">Graphocephala atropunctata</name>
    <dbReference type="NCBI Taxonomy" id="36148"/>
    <lineage>
        <taxon>Eukaryota</taxon>
        <taxon>Metazoa</taxon>
        <taxon>Ecdysozoa</taxon>
        <taxon>Arthropoda</taxon>
        <taxon>Hexapoda</taxon>
        <taxon>Insecta</taxon>
        <taxon>Pterygota</taxon>
        <taxon>Neoptera</taxon>
        <taxon>Paraneoptera</taxon>
        <taxon>Hemiptera</taxon>
        <taxon>Auchenorrhyncha</taxon>
        <taxon>Membracoidea</taxon>
        <taxon>Cicadellidae</taxon>
        <taxon>Cicadellinae</taxon>
        <taxon>Cicadellini</taxon>
        <taxon>Graphocephala</taxon>
    </lineage>
</organism>
<evidence type="ECO:0000313" key="8">
    <source>
        <dbReference type="EMBL" id="JAT20852.1"/>
    </source>
</evidence>
<feature type="compositionally biased region" description="Basic and acidic residues" evidence="6">
    <location>
        <begin position="778"/>
        <end position="815"/>
    </location>
</feature>
<feature type="compositionally biased region" description="Basic and acidic residues" evidence="6">
    <location>
        <begin position="105"/>
        <end position="123"/>
    </location>
</feature>
<feature type="compositionally biased region" description="Basic and acidic residues" evidence="6">
    <location>
        <begin position="43"/>
        <end position="79"/>
    </location>
</feature>
<feature type="compositionally biased region" description="Basic residues" evidence="6">
    <location>
        <begin position="168"/>
        <end position="184"/>
    </location>
</feature>
<dbReference type="SUPFAM" id="SSF57667">
    <property type="entry name" value="beta-beta-alpha zinc fingers"/>
    <property type="match status" value="1"/>
</dbReference>
<evidence type="ECO:0000256" key="2">
    <source>
        <dbReference type="ARBA" id="ARBA00022737"/>
    </source>
</evidence>
<feature type="region of interest" description="Disordered" evidence="6">
    <location>
        <begin position="472"/>
        <end position="825"/>
    </location>
</feature>
<evidence type="ECO:0000256" key="5">
    <source>
        <dbReference type="PROSITE-ProRule" id="PRU00042"/>
    </source>
</evidence>
<accession>A0A1B6LAW1</accession>
<gene>
    <name evidence="8" type="ORF">g.12491</name>
</gene>
<dbReference type="PROSITE" id="PS00028">
    <property type="entry name" value="ZINC_FINGER_C2H2_1"/>
    <property type="match status" value="4"/>
</dbReference>
<evidence type="ECO:0000256" key="1">
    <source>
        <dbReference type="ARBA" id="ARBA00022723"/>
    </source>
</evidence>
<evidence type="ECO:0000256" key="3">
    <source>
        <dbReference type="ARBA" id="ARBA00022771"/>
    </source>
</evidence>
<feature type="domain" description="C2H2-type" evidence="7">
    <location>
        <begin position="1124"/>
        <end position="1146"/>
    </location>
</feature>
<feature type="region of interest" description="Disordered" evidence="6">
    <location>
        <begin position="142"/>
        <end position="203"/>
    </location>
</feature>
<keyword evidence="3 5" id="KW-0863">Zinc-finger</keyword>
<dbReference type="SMART" id="SM00355">
    <property type="entry name" value="ZnF_C2H2"/>
    <property type="match status" value="10"/>
</dbReference>
<evidence type="ECO:0000256" key="4">
    <source>
        <dbReference type="ARBA" id="ARBA00022833"/>
    </source>
</evidence>
<keyword evidence="1" id="KW-0479">Metal-binding</keyword>
<proteinExistence type="predicted"/>
<keyword evidence="4" id="KW-0862">Zinc</keyword>
<sequence>MNCKAKASMGDEDKLEPKVRLSQRRSKIIITKCKKSSPSATKKTIEDIKKVNGELSTENKGKDRENNEKVEGRTPKDLDLTPTPKPTKRKPLEALDEDTLIIENDTVRGEERKEDGSEGRDEASSIEFKGFKKRILAQTEKLKDGNADDTNQGKNDSVSVPTQETAKLKLRPRISKVNKIKKKSAANGKKGSEGDSDENQAESQAEYAQYLGLQPTMQFKCYRCGEKGFPSMLSLNMHQRGCGVAQKSNFITNLQQDTTMAPSDPNMLTNFRITRKVYLCSACGTYYENWNLFLHMRDVHKKHICLFCLTMFATAEKLADHLKTAHKTQESIFKSSEEFQNCYKGSFYLICCTCENMFNEREDYFHHHCTKNDPTAKCPLCGVKCGHYYTCPNSNTPRTLVSNVSVGGQPTSVSKAQSATLAKYNLAVPKNNKSDELWMGKKTQGPPSSDCEEDYDISHAASFCHVDIADESGERDKSGAEDSPIIILDDSPTPKIIVPIDDDEETEPPEPSILNEEENIFTETNIQPAENEPLKTITTSEQEIVLKSPERTKENKEEKFSSKEEETNEKPTEEEEPLLKDNSVCPDDTNDEVGEGKLLEDLTENTVTDLGKKTEQVNIEESSKEQEEPEGCKFQGEDSNIDKMEVDEETSDADAETIKLPSQKNKDDSVSSDTDDENDTHVSVNQDDSDSSSEDSCDDKKTDSKQSIGIDKDSSASDSDDSEKSGLVMDEKLKNLPTDISEDSKKVMSEDSENNPDETVPKEPDSCQETNSNASNEASKDFHLDTNSSNDKHTENGNDENGRENDVLEEPHDLPPEEVNDGIPLAGEDVPAMALALEDKLENTISQSVIKECVRTSCLNCVYCSHAIKIAVNGKQLALHLLAEHRYKPVKYNETSEDVIKKLKNSLIELESVFFNTDTYDSSDKTRNTVYDYTYECFQCRFVTKVNKELYVHKRKMHQKTVMLCVMCKANFYSYSELLCHMCPGIYAFDDINFRCCFCNLDMIPSAFRLMVHLRKSHHTCDICLEVAGDQQKLSTHMWKHKLNHLCYRCGIAYRNKPDITKHLFWKHGTESVLCKKCLQKKWPHVYHFCIPPTVFICEECNASFTKAVALKVHKRFHGGEFPYSCSNCDQKFVSKKLLSKHETVHIQPLAGEKSSVSKDESDNKHNESVDEHINVHSVDEPSGNTTKDNSALEVSKESENKLDVPPEAKIKKKKKKDRDRKEKPVLDVYDLPPLNLSSESDSSDDDIKTAAPEPGEEKIPAELTVNEKHSDTNDEKTDTCTSENVEPPEENVAPAPIVDGVWDNFQSYKAELEKRESKDPSLPNILPSISTAEPKIPSEPIEEDAVPDWTLMDHNYCLIRGKPKQTEKEEETTTEEQPLVEETPIAIPEETPAPRGHSSSIDHAYATLNSSNTESATPPTVAPEEPPSIEPQSTP</sequence>
<feature type="region of interest" description="Disordered" evidence="6">
    <location>
        <begin position="1313"/>
        <end position="1348"/>
    </location>
</feature>
<feature type="non-terminal residue" evidence="8">
    <location>
        <position position="1436"/>
    </location>
</feature>
<feature type="compositionally biased region" description="Basic and acidic residues" evidence="6">
    <location>
        <begin position="1156"/>
        <end position="1180"/>
    </location>
</feature>
<dbReference type="PANTHER" id="PTHR24379">
    <property type="entry name" value="KRAB AND ZINC FINGER DOMAIN-CONTAINING"/>
    <property type="match status" value="1"/>
</dbReference>
<feature type="compositionally biased region" description="Basic and acidic residues" evidence="6">
    <location>
        <begin position="1256"/>
        <end position="1279"/>
    </location>
</feature>
<keyword evidence="2" id="KW-0677">Repeat</keyword>
<dbReference type="PROSITE" id="PS50157">
    <property type="entry name" value="ZINC_FINGER_C2H2_2"/>
    <property type="match status" value="2"/>
</dbReference>
<name>A0A1B6LAW1_9HEMI</name>
<feature type="compositionally biased region" description="Low complexity" evidence="6">
    <location>
        <begin position="1376"/>
        <end position="1395"/>
    </location>
</feature>
<feature type="compositionally biased region" description="Basic residues" evidence="6">
    <location>
        <begin position="21"/>
        <end position="35"/>
    </location>
</feature>
<dbReference type="GO" id="GO:0008270">
    <property type="term" value="F:zinc ion binding"/>
    <property type="evidence" value="ECO:0007669"/>
    <property type="project" value="UniProtKB-KW"/>
</dbReference>
<dbReference type="PANTHER" id="PTHR24379:SF121">
    <property type="entry name" value="C2H2-TYPE DOMAIN-CONTAINING PROTEIN"/>
    <property type="match status" value="1"/>
</dbReference>
<reference evidence="8" key="1">
    <citation type="submission" date="2015-11" db="EMBL/GenBank/DDBJ databases">
        <title>De novo transcriptome assembly of four potential Pierce s Disease insect vectors from Arizona vineyards.</title>
        <authorList>
            <person name="Tassone E.E."/>
        </authorList>
    </citation>
    <scope>NUCLEOTIDE SEQUENCE</scope>
</reference>
<feature type="compositionally biased region" description="Polar residues" evidence="6">
    <location>
        <begin position="767"/>
        <end position="777"/>
    </location>
</feature>
<feature type="compositionally biased region" description="Basic and acidic residues" evidence="6">
    <location>
        <begin position="698"/>
        <end position="715"/>
    </location>
</feature>
<dbReference type="InterPro" id="IPR013087">
    <property type="entry name" value="Znf_C2H2_type"/>
</dbReference>
<evidence type="ECO:0000256" key="6">
    <source>
        <dbReference type="SAM" id="MobiDB-lite"/>
    </source>
</evidence>
<feature type="compositionally biased region" description="Acidic residues" evidence="6">
    <location>
        <begin position="645"/>
        <end position="655"/>
    </location>
</feature>
<feature type="domain" description="C2H2-type" evidence="7">
    <location>
        <begin position="1096"/>
        <end position="1123"/>
    </location>
</feature>
<feature type="compositionally biased region" description="Basic and acidic residues" evidence="6">
    <location>
        <begin position="1195"/>
        <end position="1210"/>
    </location>
</feature>
<feature type="compositionally biased region" description="Pro residues" evidence="6">
    <location>
        <begin position="1421"/>
        <end position="1436"/>
    </location>
</feature>
<protein>
    <recommendedName>
        <fullName evidence="7">C2H2-type domain-containing protein</fullName>
    </recommendedName>
</protein>
<feature type="compositionally biased region" description="Polar residues" evidence="6">
    <location>
        <begin position="1398"/>
        <end position="1413"/>
    </location>
</feature>
<feature type="region of interest" description="Disordered" evidence="6">
    <location>
        <begin position="1362"/>
        <end position="1436"/>
    </location>
</feature>